<sequence>METHNRIITHVRRLLLGLQLADKRLLLAVSGGADSMALAYIVSRAIGATNCYAVTVDHGFRPESAQEAKDVGRFMKQLGITHEIKQLRWEATGTQSLDKENILLPPLQRLEEVARERRYYELNTVCRTHRLHAVLTGHHAGDQAETFLLRFLRQSGVYGMAGMPIQAALPFSSTSTNPIAHSWPKPVLVRPLLTFSKQLLYDLCSSKRIQWYEDSSNIDTRFKRNQLRQLINSRSDDSGGNSPFSQSALLSMCKGMQQHRNFINKKVTEYLATCATLNTSAGTIELIAGAEPDKQNNKELPCWASNSALRERILANVVEWIASNKHSPELFHLQQFEKTIVNYYSTQKLESACNKNNATKPVTAAGVSMYPPTTKHGWLFSRQRPRAGEIKACERALVGESAIWDQRLLISVWSKNNLNSLPSGTTATWSAYALVDSAAHQWMSEIDKHRRYLRKARKHLEPYTVQAAQPVVVVQLVKDGGATTIMPPRPIFALGHAIENSLKATDIVVDVCMVRDTADPGAYEIVAAP</sequence>
<keyword evidence="5" id="KW-0067">ATP-binding</keyword>
<dbReference type="CDD" id="cd01992">
    <property type="entry name" value="TilS_N"/>
    <property type="match status" value="1"/>
</dbReference>
<gene>
    <name evidence="8" type="ORF">GGI25_004094</name>
</gene>
<dbReference type="NCBIfam" id="TIGR02432">
    <property type="entry name" value="lysidine_TilS_N"/>
    <property type="match status" value="1"/>
</dbReference>
<dbReference type="Proteomes" id="UP001151518">
    <property type="component" value="Unassembled WGS sequence"/>
</dbReference>
<dbReference type="GO" id="GO:0005524">
    <property type="term" value="F:ATP binding"/>
    <property type="evidence" value="ECO:0007669"/>
    <property type="project" value="UniProtKB-KW"/>
</dbReference>
<comment type="caution">
    <text evidence="8">The sequence shown here is derived from an EMBL/GenBank/DDBJ whole genome shotgun (WGS) entry which is preliminary data.</text>
</comment>
<dbReference type="InterPro" id="IPR014729">
    <property type="entry name" value="Rossmann-like_a/b/a_fold"/>
</dbReference>
<dbReference type="EMBL" id="JANBTW010000051">
    <property type="protein sequence ID" value="KAJ2675045.1"/>
    <property type="molecule type" value="Genomic_DNA"/>
</dbReference>
<dbReference type="SUPFAM" id="SSF52402">
    <property type="entry name" value="Adenine nucleotide alpha hydrolases-like"/>
    <property type="match status" value="1"/>
</dbReference>
<dbReference type="InterPro" id="IPR012094">
    <property type="entry name" value="tRNA_Ile_lys_synt"/>
</dbReference>
<keyword evidence="3" id="KW-0819">tRNA processing</keyword>
<evidence type="ECO:0000256" key="2">
    <source>
        <dbReference type="ARBA" id="ARBA00022598"/>
    </source>
</evidence>
<organism evidence="8 9">
    <name type="scientific">Coemansia spiralis</name>
    <dbReference type="NCBI Taxonomy" id="417178"/>
    <lineage>
        <taxon>Eukaryota</taxon>
        <taxon>Fungi</taxon>
        <taxon>Fungi incertae sedis</taxon>
        <taxon>Zoopagomycota</taxon>
        <taxon>Kickxellomycotina</taxon>
        <taxon>Kickxellomycetes</taxon>
        <taxon>Kickxellales</taxon>
        <taxon>Kickxellaceae</taxon>
        <taxon>Coemansia</taxon>
    </lineage>
</organism>
<evidence type="ECO:0000313" key="9">
    <source>
        <dbReference type="Proteomes" id="UP001151518"/>
    </source>
</evidence>
<dbReference type="PANTHER" id="PTHR43033">
    <property type="entry name" value="TRNA(ILE)-LYSIDINE SYNTHASE-RELATED"/>
    <property type="match status" value="1"/>
</dbReference>
<dbReference type="InterPro" id="IPR012795">
    <property type="entry name" value="tRNA_Ile_lys_synt_N"/>
</dbReference>
<keyword evidence="2" id="KW-0436">Ligase</keyword>
<proteinExistence type="inferred from homology"/>
<evidence type="ECO:0000256" key="6">
    <source>
        <dbReference type="ARBA" id="ARBA00048539"/>
    </source>
</evidence>
<reference evidence="8" key="1">
    <citation type="submission" date="2022-07" db="EMBL/GenBank/DDBJ databases">
        <title>Phylogenomic reconstructions and comparative analyses of Kickxellomycotina fungi.</title>
        <authorList>
            <person name="Reynolds N.K."/>
            <person name="Stajich J.E."/>
            <person name="Barry K."/>
            <person name="Grigoriev I.V."/>
            <person name="Crous P."/>
            <person name="Smith M.E."/>
        </authorList>
    </citation>
    <scope>NUCLEOTIDE SEQUENCE</scope>
    <source>
        <strain evidence="8">NRRL 3115</strain>
    </source>
</reference>
<dbReference type="OrthoDB" id="434144at2759"/>
<accession>A0A9W8G775</accession>
<evidence type="ECO:0000259" key="7">
    <source>
        <dbReference type="Pfam" id="PF01171"/>
    </source>
</evidence>
<evidence type="ECO:0000256" key="1">
    <source>
        <dbReference type="ARBA" id="ARBA00013267"/>
    </source>
</evidence>
<evidence type="ECO:0000256" key="5">
    <source>
        <dbReference type="ARBA" id="ARBA00022840"/>
    </source>
</evidence>
<dbReference type="InterPro" id="IPR011063">
    <property type="entry name" value="TilS/TtcA_N"/>
</dbReference>
<dbReference type="HAMAP" id="MF_01161">
    <property type="entry name" value="tRNA_Ile_lys_synt"/>
    <property type="match status" value="1"/>
</dbReference>
<evidence type="ECO:0000256" key="3">
    <source>
        <dbReference type="ARBA" id="ARBA00022694"/>
    </source>
</evidence>
<dbReference type="GO" id="GO:0032267">
    <property type="term" value="F:tRNA(Ile)-lysidine synthase activity"/>
    <property type="evidence" value="ECO:0007669"/>
    <property type="project" value="UniProtKB-EC"/>
</dbReference>
<dbReference type="Pfam" id="PF01171">
    <property type="entry name" value="ATP_bind_3"/>
    <property type="match status" value="1"/>
</dbReference>
<protein>
    <recommendedName>
        <fullName evidence="1">tRNA(Ile)-lysidine synthetase</fullName>
        <ecNumber evidence="1">6.3.4.19</ecNumber>
    </recommendedName>
</protein>
<dbReference type="GO" id="GO:0008033">
    <property type="term" value="P:tRNA processing"/>
    <property type="evidence" value="ECO:0007669"/>
    <property type="project" value="UniProtKB-KW"/>
</dbReference>
<dbReference type="EC" id="6.3.4.19" evidence="1"/>
<comment type="catalytic activity">
    <reaction evidence="6">
        <text>cytidine(34) in tRNA(Ile2) + L-lysine + ATP = lysidine(34) in tRNA(Ile2) + AMP + diphosphate + H(+)</text>
        <dbReference type="Rhea" id="RHEA:43744"/>
        <dbReference type="Rhea" id="RHEA-COMP:10625"/>
        <dbReference type="Rhea" id="RHEA-COMP:10670"/>
        <dbReference type="ChEBI" id="CHEBI:15378"/>
        <dbReference type="ChEBI" id="CHEBI:30616"/>
        <dbReference type="ChEBI" id="CHEBI:32551"/>
        <dbReference type="ChEBI" id="CHEBI:33019"/>
        <dbReference type="ChEBI" id="CHEBI:82748"/>
        <dbReference type="ChEBI" id="CHEBI:83665"/>
        <dbReference type="ChEBI" id="CHEBI:456215"/>
        <dbReference type="EC" id="6.3.4.19"/>
    </reaction>
</comment>
<dbReference type="AlphaFoldDB" id="A0A9W8G775"/>
<dbReference type="Gene3D" id="3.40.50.620">
    <property type="entry name" value="HUPs"/>
    <property type="match status" value="1"/>
</dbReference>
<dbReference type="PANTHER" id="PTHR43033:SF1">
    <property type="entry name" value="TRNA(ILE)-LYSIDINE SYNTHASE-RELATED"/>
    <property type="match status" value="1"/>
</dbReference>
<keyword evidence="4" id="KW-0547">Nucleotide-binding</keyword>
<feature type="domain" description="tRNA(Ile)-lysidine/2-thiocytidine synthase N-terminal" evidence="7">
    <location>
        <begin position="25"/>
        <end position="229"/>
    </location>
</feature>
<evidence type="ECO:0000256" key="4">
    <source>
        <dbReference type="ARBA" id="ARBA00022741"/>
    </source>
</evidence>
<name>A0A9W8G775_9FUNG</name>
<evidence type="ECO:0000313" key="8">
    <source>
        <dbReference type="EMBL" id="KAJ2675045.1"/>
    </source>
</evidence>